<dbReference type="InterPro" id="IPR013879">
    <property type="entry name" value="DUF1761"/>
</dbReference>
<dbReference type="AlphaFoldDB" id="A0A1H9DX22"/>
<dbReference type="STRING" id="65499.SAMN04488000_10262"/>
<organism evidence="2 3">
    <name type="scientific">Lentzea albida</name>
    <dbReference type="NCBI Taxonomy" id="65499"/>
    <lineage>
        <taxon>Bacteria</taxon>
        <taxon>Bacillati</taxon>
        <taxon>Actinomycetota</taxon>
        <taxon>Actinomycetes</taxon>
        <taxon>Pseudonocardiales</taxon>
        <taxon>Pseudonocardiaceae</taxon>
        <taxon>Lentzea</taxon>
    </lineage>
</organism>
<feature type="transmembrane region" description="Helical" evidence="1">
    <location>
        <begin position="84"/>
        <end position="105"/>
    </location>
</feature>
<evidence type="ECO:0000313" key="2">
    <source>
        <dbReference type="EMBL" id="SEQ17443.1"/>
    </source>
</evidence>
<dbReference type="RefSeq" id="WP_089910731.1">
    <property type="nucleotide sequence ID" value="NZ_FOFV01000002.1"/>
</dbReference>
<keyword evidence="1" id="KW-0472">Membrane</keyword>
<gene>
    <name evidence="2" type="ORF">SAMN04488000_10262</name>
</gene>
<name>A0A1H9DX22_9PSEU</name>
<dbReference type="Pfam" id="PF08570">
    <property type="entry name" value="DUF1761"/>
    <property type="match status" value="1"/>
</dbReference>
<feature type="transmembrane region" description="Helical" evidence="1">
    <location>
        <begin position="117"/>
        <end position="136"/>
    </location>
</feature>
<evidence type="ECO:0000256" key="1">
    <source>
        <dbReference type="SAM" id="Phobius"/>
    </source>
</evidence>
<feature type="transmembrane region" description="Helical" evidence="1">
    <location>
        <begin position="12"/>
        <end position="32"/>
    </location>
</feature>
<reference evidence="3" key="1">
    <citation type="submission" date="2016-10" db="EMBL/GenBank/DDBJ databases">
        <authorList>
            <person name="Varghese N."/>
            <person name="Submissions S."/>
        </authorList>
    </citation>
    <scope>NUCLEOTIDE SEQUENCE [LARGE SCALE GENOMIC DNA]</scope>
    <source>
        <strain evidence="3">DSM 44437</strain>
    </source>
</reference>
<dbReference type="OrthoDB" id="2623652at2"/>
<dbReference type="EMBL" id="FOFV01000002">
    <property type="protein sequence ID" value="SEQ17443.1"/>
    <property type="molecule type" value="Genomic_DNA"/>
</dbReference>
<keyword evidence="1" id="KW-1133">Transmembrane helix</keyword>
<evidence type="ECO:0000313" key="3">
    <source>
        <dbReference type="Proteomes" id="UP000199503"/>
    </source>
</evidence>
<sequence length="137" mass="14353">MFAVVSEINWIAVAVSTVVLAGLGAVYFMFVIPRQYASALGREGAPAPERRTIDGIGPLLCTLVNVLTSGLLFAALRITSVGDALTFGVVVGVGYLAAMTFTIAINPNFPHPLRYGLLNAPYFVVGSVLTGLALVLI</sequence>
<dbReference type="Proteomes" id="UP000199503">
    <property type="component" value="Unassembled WGS sequence"/>
</dbReference>
<protein>
    <recommendedName>
        <fullName evidence="4">DUF1761 domain-containing protein</fullName>
    </recommendedName>
</protein>
<evidence type="ECO:0008006" key="4">
    <source>
        <dbReference type="Google" id="ProtNLM"/>
    </source>
</evidence>
<proteinExistence type="predicted"/>
<accession>A0A1H9DX22</accession>
<feature type="transmembrane region" description="Helical" evidence="1">
    <location>
        <begin position="53"/>
        <end position="78"/>
    </location>
</feature>
<keyword evidence="3" id="KW-1185">Reference proteome</keyword>
<keyword evidence="1" id="KW-0812">Transmembrane</keyword>